<gene>
    <name evidence="2" type="ORF">TSOC_007878</name>
</gene>
<feature type="region of interest" description="Disordered" evidence="1">
    <location>
        <begin position="1"/>
        <end position="41"/>
    </location>
</feature>
<keyword evidence="3" id="KW-1185">Reference proteome</keyword>
<dbReference type="EMBL" id="PGGS01000277">
    <property type="protein sequence ID" value="PNH05814.1"/>
    <property type="molecule type" value="Genomic_DNA"/>
</dbReference>
<accession>A0A2J7ZZX0</accession>
<feature type="region of interest" description="Disordered" evidence="1">
    <location>
        <begin position="304"/>
        <end position="326"/>
    </location>
</feature>
<feature type="compositionally biased region" description="Pro residues" evidence="1">
    <location>
        <begin position="29"/>
        <end position="41"/>
    </location>
</feature>
<organism evidence="2 3">
    <name type="scientific">Tetrabaena socialis</name>
    <dbReference type="NCBI Taxonomy" id="47790"/>
    <lineage>
        <taxon>Eukaryota</taxon>
        <taxon>Viridiplantae</taxon>
        <taxon>Chlorophyta</taxon>
        <taxon>core chlorophytes</taxon>
        <taxon>Chlorophyceae</taxon>
        <taxon>CS clade</taxon>
        <taxon>Chlamydomonadales</taxon>
        <taxon>Tetrabaenaceae</taxon>
        <taxon>Tetrabaena</taxon>
    </lineage>
</organism>
<proteinExistence type="predicted"/>
<feature type="compositionally biased region" description="Low complexity" evidence="1">
    <location>
        <begin position="9"/>
        <end position="28"/>
    </location>
</feature>
<dbReference type="Proteomes" id="UP000236333">
    <property type="component" value="Unassembled WGS sequence"/>
</dbReference>
<name>A0A2J7ZZX0_9CHLO</name>
<comment type="caution">
    <text evidence="2">The sequence shown here is derived from an EMBL/GenBank/DDBJ whole genome shotgun (WGS) entry which is preliminary data.</text>
</comment>
<dbReference type="OrthoDB" id="10690212at2759"/>
<feature type="region of interest" description="Disordered" evidence="1">
    <location>
        <begin position="437"/>
        <end position="467"/>
    </location>
</feature>
<reference evidence="2 3" key="1">
    <citation type="journal article" date="2017" name="Mol. Biol. Evol.">
        <title>The 4-celled Tetrabaena socialis nuclear genome reveals the essential components for genetic control of cell number at the origin of multicellularity in the volvocine lineage.</title>
        <authorList>
            <person name="Featherston J."/>
            <person name="Arakaki Y."/>
            <person name="Hanschen E.R."/>
            <person name="Ferris P.J."/>
            <person name="Michod R.E."/>
            <person name="Olson B.J.S.C."/>
            <person name="Nozaki H."/>
            <person name="Durand P.M."/>
        </authorList>
    </citation>
    <scope>NUCLEOTIDE SEQUENCE [LARGE SCALE GENOMIC DNA]</scope>
    <source>
        <strain evidence="2 3">NIES-571</strain>
    </source>
</reference>
<evidence type="ECO:0000313" key="2">
    <source>
        <dbReference type="EMBL" id="PNH05814.1"/>
    </source>
</evidence>
<protein>
    <submittedName>
        <fullName evidence="2">Uncharacterized protein</fullName>
    </submittedName>
</protein>
<evidence type="ECO:0000256" key="1">
    <source>
        <dbReference type="SAM" id="MobiDB-lite"/>
    </source>
</evidence>
<dbReference type="AlphaFoldDB" id="A0A2J7ZZX0"/>
<evidence type="ECO:0000313" key="3">
    <source>
        <dbReference type="Proteomes" id="UP000236333"/>
    </source>
</evidence>
<sequence length="467" mass="45913">MQQQERPGARPGAAPHAASLAAAAAAAVPPQPPAAASPPAPVAAANAFPLAPLLAVLLRRLPRFARLLLTATSPPGAHGTSGTATAADLAAWLCGRPSAFPSPRASASGPTPVAALLPVSALRDDSHLAASLSRQLVLRAGPDAAPPLLATMLARGRDNLSYYVACLRLHALRAESLPACADAAHAAVFAQELRPLSEAERGAARSLLALLAAAQEPVPMRLLARLGLAGALPLLPGWGSLFGEGRDRRVLVSSASVAGWLRGPAAAAAGLCTPAQLAAAHGLLAAALCEELYGGGGGGGGGDLVSSNTSRLDGGQDPAGRPGGRAVSCMSSSSCYSRRYLPAHLAAAVSLAAAAREAGGGGSTGPGAMGCGPREAQGVGLELSRLSLSAPAAPARSGGGAATSVGGVEEGPRAAPSLAQLEAWAALVAADPRFAAGGERAATSARQPGGQEQPRGAACVRPAGLTA</sequence>